<proteinExistence type="predicted"/>
<reference evidence="1 2" key="1">
    <citation type="submission" date="2019-11" db="EMBL/GenBank/DDBJ databases">
        <title>Lactobacillus sp. nov. CRM56-3, isolated from fermented tea leaves.</title>
        <authorList>
            <person name="Phuengjayaem S."/>
            <person name="Tanasupawat S."/>
        </authorList>
    </citation>
    <scope>NUCLEOTIDE SEQUENCE [LARGE SCALE GENOMIC DNA]</scope>
    <source>
        <strain evidence="1 2">CRM56-3</strain>
    </source>
</reference>
<dbReference type="Proteomes" id="UP000466388">
    <property type="component" value="Unassembled WGS sequence"/>
</dbReference>
<keyword evidence="2" id="KW-1185">Reference proteome</keyword>
<sequence length="88" mass="9997">MRLKEVVTLVQQLSPSLKLGLDSSPIKPISGMSKSDGRLLFHTATKTPLTIEAFRQHATHFDDQLVVFSSSGKRLFGFRQENHWLLFK</sequence>
<protein>
    <submittedName>
        <fullName evidence="1">Uncharacterized protein</fullName>
    </submittedName>
</protein>
<dbReference type="EMBL" id="WNJO01000001">
    <property type="protein sequence ID" value="MTV81332.1"/>
    <property type="molecule type" value="Genomic_DNA"/>
</dbReference>
<dbReference type="AlphaFoldDB" id="A0A7X3C2C5"/>
<gene>
    <name evidence="1" type="ORF">GM612_01520</name>
</gene>
<comment type="caution">
    <text evidence="1">The sequence shown here is derived from an EMBL/GenBank/DDBJ whole genome shotgun (WGS) entry which is preliminary data.</text>
</comment>
<accession>A0A7X3C2C5</accession>
<dbReference type="RefSeq" id="WP_155430601.1">
    <property type="nucleotide sequence ID" value="NZ_WNJO01000001.1"/>
</dbReference>
<evidence type="ECO:0000313" key="2">
    <source>
        <dbReference type="Proteomes" id="UP000466388"/>
    </source>
</evidence>
<organism evidence="1 2">
    <name type="scientific">Secundilactobacillus folii</name>
    <dbReference type="NCBI Taxonomy" id="2678357"/>
    <lineage>
        <taxon>Bacteria</taxon>
        <taxon>Bacillati</taxon>
        <taxon>Bacillota</taxon>
        <taxon>Bacilli</taxon>
        <taxon>Lactobacillales</taxon>
        <taxon>Lactobacillaceae</taxon>
        <taxon>Secundilactobacillus</taxon>
    </lineage>
</organism>
<evidence type="ECO:0000313" key="1">
    <source>
        <dbReference type="EMBL" id="MTV81332.1"/>
    </source>
</evidence>
<name>A0A7X3C2C5_9LACO</name>